<reference evidence="1 2" key="1">
    <citation type="submission" date="2018-07" db="EMBL/GenBank/DDBJ databases">
        <title>Sequencing of PG07.</title>
        <authorList>
            <person name="Ding T."/>
        </authorList>
    </citation>
    <scope>NUCLEOTIDE SEQUENCE [LARGE SCALE GENOMIC DNA]</scope>
</reference>
<dbReference type="EMBL" id="MH645904">
    <property type="protein sequence ID" value="AXQ66636.1"/>
    <property type="molecule type" value="Genomic_DNA"/>
</dbReference>
<proteinExistence type="predicted"/>
<protein>
    <submittedName>
        <fullName evidence="1">Uncharacterized protein</fullName>
    </submittedName>
</protein>
<evidence type="ECO:0000313" key="1">
    <source>
        <dbReference type="EMBL" id="AXQ66636.1"/>
    </source>
</evidence>
<accession>A0A385E4F8</accession>
<sequence length="185" mass="22169">MNDKLQQLSDRIRYFLASPGWVELDSRTIQDLKEKFGLVSMCRYKFQLHLKHREGEIAQYLFIMNRPKPYLALLHQLLCTKNVQIRRLATSYYSSYECIFKNSKKSFTVHSTPTRFRDISRGRDRQVDPLLSWMTPDELRIFTKFVSRACREQEERKKRIQKYLTERAGRNSRQQMIDLLPGDLL</sequence>
<evidence type="ECO:0000313" key="2">
    <source>
        <dbReference type="Proteomes" id="UP000263435"/>
    </source>
</evidence>
<dbReference type="RefSeq" id="YP_009808458.1">
    <property type="nucleotide sequence ID" value="NC_048041.1"/>
</dbReference>
<dbReference type="Proteomes" id="UP000263435">
    <property type="component" value="Segment"/>
</dbReference>
<dbReference type="KEGG" id="vg:54999361"/>
<name>A0A385E4F8_9CAUD</name>
<dbReference type="GeneID" id="54999361"/>
<keyword evidence="2" id="KW-1185">Reference proteome</keyword>
<organism evidence="1 2">
    <name type="scientific">Vibrio phage vB_VpS_PG07</name>
    <dbReference type="NCBI Taxonomy" id="2301664"/>
    <lineage>
        <taxon>Viruses</taxon>
        <taxon>Duplodnaviria</taxon>
        <taxon>Heunggongvirae</taxon>
        <taxon>Uroviricota</taxon>
        <taxon>Caudoviricetes</taxon>
        <taxon>Demerecviridae</taxon>
        <taxon>Pogseptimavirus</taxon>
        <taxon>Pogseptimavirus PG07</taxon>
    </lineage>
</organism>